<comment type="similarity">
    <text evidence="1 9">Belongs to the guanylate kinase family.</text>
</comment>
<evidence type="ECO:0000256" key="6">
    <source>
        <dbReference type="ARBA" id="ARBA00022777"/>
    </source>
</evidence>
<dbReference type="GO" id="GO:0004385">
    <property type="term" value="F:GMP kinase activity"/>
    <property type="evidence" value="ECO:0007669"/>
    <property type="project" value="UniProtKB-EC"/>
</dbReference>
<dbReference type="PROSITE" id="PS50052">
    <property type="entry name" value="GUANYLATE_KINASE_2"/>
    <property type="match status" value="1"/>
</dbReference>
<feature type="binding site" evidence="9">
    <location>
        <begin position="26"/>
        <end position="33"/>
    </location>
    <ligand>
        <name>ATP</name>
        <dbReference type="ChEBI" id="CHEBI:30616"/>
    </ligand>
</feature>
<protein>
    <recommendedName>
        <fullName evidence="3 9">Guanylate kinase</fullName>
        <ecNumber evidence="2 9">2.7.4.8</ecNumber>
    </recommendedName>
    <alternativeName>
        <fullName evidence="8 9">GMP kinase</fullName>
    </alternativeName>
</protein>
<gene>
    <name evidence="9 11" type="primary">gmk</name>
    <name evidence="11" type="ORF">H6G83_18535</name>
</gene>
<evidence type="ECO:0000313" key="12">
    <source>
        <dbReference type="Proteomes" id="UP000661112"/>
    </source>
</evidence>
<dbReference type="SUPFAM" id="SSF52540">
    <property type="entry name" value="P-loop containing nucleoside triphosphate hydrolases"/>
    <property type="match status" value="1"/>
</dbReference>
<keyword evidence="9" id="KW-0963">Cytoplasm</keyword>
<organism evidence="11 12">
    <name type="scientific">Anabaena azotica FACHB-119</name>
    <dbReference type="NCBI Taxonomy" id="947527"/>
    <lineage>
        <taxon>Bacteria</taxon>
        <taxon>Bacillati</taxon>
        <taxon>Cyanobacteriota</taxon>
        <taxon>Cyanophyceae</taxon>
        <taxon>Nostocales</taxon>
        <taxon>Nostocaceae</taxon>
        <taxon>Anabaena</taxon>
        <taxon>Anabaena azotica</taxon>
    </lineage>
</organism>
<name>A0ABR8D601_9NOST</name>
<accession>A0ABR8D601</accession>
<keyword evidence="12" id="KW-1185">Reference proteome</keyword>
<feature type="domain" description="Guanylate kinase-like" evidence="10">
    <location>
        <begin position="19"/>
        <end position="197"/>
    </location>
</feature>
<comment type="subcellular location">
    <subcellularLocation>
        <location evidence="9">Cytoplasm</location>
    </subcellularLocation>
</comment>
<proteinExistence type="inferred from homology"/>
<reference evidence="11 12" key="1">
    <citation type="journal article" date="2020" name="ISME J.">
        <title>Comparative genomics reveals insights into cyanobacterial evolution and habitat adaptation.</title>
        <authorList>
            <person name="Chen M.Y."/>
            <person name="Teng W.K."/>
            <person name="Zhao L."/>
            <person name="Hu C.X."/>
            <person name="Zhou Y.K."/>
            <person name="Han B.P."/>
            <person name="Song L.R."/>
            <person name="Shu W.S."/>
        </authorList>
    </citation>
    <scope>NUCLEOTIDE SEQUENCE [LARGE SCALE GENOMIC DNA]</scope>
    <source>
        <strain evidence="11 12">FACHB-119</strain>
    </source>
</reference>
<dbReference type="Gene3D" id="3.40.50.300">
    <property type="entry name" value="P-loop containing nucleotide triphosphate hydrolases"/>
    <property type="match status" value="1"/>
</dbReference>
<dbReference type="RefSeq" id="WP_190474972.1">
    <property type="nucleotide sequence ID" value="NZ_JACJSG010000025.1"/>
</dbReference>
<dbReference type="InterPro" id="IPR008144">
    <property type="entry name" value="Guanylate_kin-like_dom"/>
</dbReference>
<dbReference type="HAMAP" id="MF_00328">
    <property type="entry name" value="Guanylate_kinase"/>
    <property type="match status" value="1"/>
</dbReference>
<dbReference type="Pfam" id="PF00625">
    <property type="entry name" value="Guanylate_kin"/>
    <property type="match status" value="1"/>
</dbReference>
<dbReference type="Gene3D" id="3.30.63.10">
    <property type="entry name" value="Guanylate Kinase phosphate binding domain"/>
    <property type="match status" value="1"/>
</dbReference>
<comment type="catalytic activity">
    <reaction evidence="9">
        <text>GMP + ATP = GDP + ADP</text>
        <dbReference type="Rhea" id="RHEA:20780"/>
        <dbReference type="ChEBI" id="CHEBI:30616"/>
        <dbReference type="ChEBI" id="CHEBI:58115"/>
        <dbReference type="ChEBI" id="CHEBI:58189"/>
        <dbReference type="ChEBI" id="CHEBI:456216"/>
        <dbReference type="EC" id="2.7.4.8"/>
    </reaction>
</comment>
<evidence type="ECO:0000256" key="7">
    <source>
        <dbReference type="ARBA" id="ARBA00022840"/>
    </source>
</evidence>
<dbReference type="EC" id="2.7.4.8" evidence="2 9"/>
<keyword evidence="7 9" id="KW-0067">ATP-binding</keyword>
<dbReference type="PANTHER" id="PTHR23117">
    <property type="entry name" value="GUANYLATE KINASE-RELATED"/>
    <property type="match status" value="1"/>
</dbReference>
<dbReference type="InterPro" id="IPR027417">
    <property type="entry name" value="P-loop_NTPase"/>
</dbReference>
<evidence type="ECO:0000256" key="8">
    <source>
        <dbReference type="ARBA" id="ARBA00030128"/>
    </source>
</evidence>
<comment type="function">
    <text evidence="9">Essential for recycling GMP and indirectly, cGMP.</text>
</comment>
<dbReference type="EMBL" id="JACJSG010000025">
    <property type="protein sequence ID" value="MBD2502584.1"/>
    <property type="molecule type" value="Genomic_DNA"/>
</dbReference>
<keyword evidence="4 9" id="KW-0808">Transferase</keyword>
<dbReference type="CDD" id="cd00071">
    <property type="entry name" value="GMPK"/>
    <property type="match status" value="1"/>
</dbReference>
<dbReference type="NCBIfam" id="TIGR03263">
    <property type="entry name" value="guanyl_kin"/>
    <property type="match status" value="1"/>
</dbReference>
<dbReference type="InterPro" id="IPR008145">
    <property type="entry name" value="GK/Ca_channel_bsu"/>
</dbReference>
<evidence type="ECO:0000256" key="4">
    <source>
        <dbReference type="ARBA" id="ARBA00022679"/>
    </source>
</evidence>
<evidence type="ECO:0000313" key="11">
    <source>
        <dbReference type="EMBL" id="MBD2502584.1"/>
    </source>
</evidence>
<evidence type="ECO:0000256" key="9">
    <source>
        <dbReference type="HAMAP-Rule" id="MF_00328"/>
    </source>
</evidence>
<sequence>MMQVLSIHCATTKETPFSGKLIVLTGPSGVGKGTLMRSLLQRHPELYYSVSATTRAPRPGEVDGTNYYFISRSKFEQLLAQGEFLESAEFAGNYYGTPREAVLSQVQSGKLVVLEIELEGARQVRASFPQALSIFILPPSFEELERRIRGRGQDSEEAIARRLQRAKQEIAAADEFDIQIVNDDFETALNAIETALYNRE</sequence>
<dbReference type="Proteomes" id="UP000661112">
    <property type="component" value="Unassembled WGS sequence"/>
</dbReference>
<evidence type="ECO:0000256" key="5">
    <source>
        <dbReference type="ARBA" id="ARBA00022741"/>
    </source>
</evidence>
<evidence type="ECO:0000256" key="2">
    <source>
        <dbReference type="ARBA" id="ARBA00012961"/>
    </source>
</evidence>
<dbReference type="InterPro" id="IPR020590">
    <property type="entry name" value="Guanylate_kinase_CS"/>
</dbReference>
<dbReference type="PROSITE" id="PS00856">
    <property type="entry name" value="GUANYLATE_KINASE_1"/>
    <property type="match status" value="1"/>
</dbReference>
<dbReference type="SMART" id="SM00072">
    <property type="entry name" value="GuKc"/>
    <property type="match status" value="1"/>
</dbReference>
<comment type="caution">
    <text evidence="11">The sequence shown here is derived from an EMBL/GenBank/DDBJ whole genome shotgun (WGS) entry which is preliminary data.</text>
</comment>
<keyword evidence="6 9" id="KW-0418">Kinase</keyword>
<evidence type="ECO:0000259" key="10">
    <source>
        <dbReference type="PROSITE" id="PS50052"/>
    </source>
</evidence>
<evidence type="ECO:0000256" key="3">
    <source>
        <dbReference type="ARBA" id="ARBA00016296"/>
    </source>
</evidence>
<keyword evidence="5 9" id="KW-0547">Nucleotide-binding</keyword>
<evidence type="ECO:0000256" key="1">
    <source>
        <dbReference type="ARBA" id="ARBA00005790"/>
    </source>
</evidence>
<dbReference type="PANTHER" id="PTHR23117:SF13">
    <property type="entry name" value="GUANYLATE KINASE"/>
    <property type="match status" value="1"/>
</dbReference>
<dbReference type="InterPro" id="IPR017665">
    <property type="entry name" value="Guanylate_kinase"/>
</dbReference>